<dbReference type="EMBL" id="MDHN01000028">
    <property type="protein sequence ID" value="OFC70555.1"/>
    <property type="molecule type" value="Genomic_DNA"/>
</dbReference>
<evidence type="ECO:0000313" key="5">
    <source>
        <dbReference type="Proteomes" id="UP000175691"/>
    </source>
</evidence>
<organism evidence="4 5">
    <name type="scientific">Alteromonas confluentis</name>
    <dbReference type="NCBI Taxonomy" id="1656094"/>
    <lineage>
        <taxon>Bacteria</taxon>
        <taxon>Pseudomonadati</taxon>
        <taxon>Pseudomonadota</taxon>
        <taxon>Gammaproteobacteria</taxon>
        <taxon>Alteromonadales</taxon>
        <taxon>Alteromonadaceae</taxon>
        <taxon>Alteromonas/Salinimonas group</taxon>
        <taxon>Alteromonas</taxon>
    </lineage>
</organism>
<feature type="signal peptide" evidence="2">
    <location>
        <begin position="1"/>
        <end position="18"/>
    </location>
</feature>
<dbReference type="RefSeq" id="WP_070125628.1">
    <property type="nucleotide sequence ID" value="NZ_MDHN01000028.1"/>
</dbReference>
<feature type="region of interest" description="Disordered" evidence="1">
    <location>
        <begin position="18"/>
        <end position="37"/>
    </location>
</feature>
<dbReference type="InterPro" id="IPR013783">
    <property type="entry name" value="Ig-like_fold"/>
</dbReference>
<dbReference type="Proteomes" id="UP000175691">
    <property type="component" value="Unassembled WGS sequence"/>
</dbReference>
<dbReference type="AlphaFoldDB" id="A0A1E7ZAJ2"/>
<name>A0A1E7ZAJ2_9ALTE</name>
<keyword evidence="5" id="KW-1185">Reference proteome</keyword>
<sequence>MKRSFSLIALSLSITACGGGGGSDSTPTTPVTPTPTPTTYTVTVTTSDGGSSSVTSEAVNENSTLAITLTPDSGYELTLAEGCDGTLNGTTYTTGAITAACTVSATFSEIDTTVNVTSAALSGGVLYPSSVTTQQGERVSMTLVPDVTNMIDAVSGCNGSLKGNVYSFTASESCEVSATFTPQSDTTTRSNTGGQKTLVLPVSFAGRDSLEDFGTDDLTALFITDEDAINQYVVNASEGAAWLEPHVMSNYTLTATDTTSSGETYGFSFIGNEVMLGDAQLQEIYAWIAENVADYTSYDRLITVINDSPNTPYVCYASLNHSNALESWDHYAAYTASECVSKATLLHNLGHTFGMRHANASRCETLPAASFAYRSTEDCAEDGDESPFPMGDIDDHEAAFTAPMRNLAGWLTTDNVMIATAASDVDLAQSSSPAGGVQLLRVPYARDTNGDAVYINFEVKAPIGPDASLFEEIDSDAAYQLLVSIPQTRYTTGTNSPLDALYLMPEDETTLGITEDYVDTYRGITVNVNGTQGTGEALTVSLSVTPPALIPQPALSTLPGAAANETVTVTLTNESDSTVSGLSETLDGLNAAYFTIQSSTCAGATLAPDASCNVVVARTSNNPALAAVRFSSDSGAVQQAEVEAIAINQTYDSAATLEWMILSDYPRMSLFEAVAFCERREDGGNTDWRVPMQEELNAAFVESATPPLDLGSATYDRYFWSVSIAADLSMNTLAVTSEGNSMADSPRSSIRHVVCTRTL</sequence>
<accession>A0A1E7ZAJ2</accession>
<dbReference type="InterPro" id="IPR044060">
    <property type="entry name" value="Bacterial_rp_domain"/>
</dbReference>
<evidence type="ECO:0000256" key="1">
    <source>
        <dbReference type="SAM" id="MobiDB-lite"/>
    </source>
</evidence>
<comment type="caution">
    <text evidence="4">The sequence shown here is derived from an EMBL/GenBank/DDBJ whole genome shotgun (WGS) entry which is preliminary data.</text>
</comment>
<dbReference type="Pfam" id="PF18998">
    <property type="entry name" value="Flg_new_2"/>
    <property type="match status" value="1"/>
</dbReference>
<protein>
    <recommendedName>
        <fullName evidence="3">Bacterial repeat domain-containing protein</fullName>
    </recommendedName>
</protein>
<feature type="domain" description="Bacterial repeat" evidence="3">
    <location>
        <begin position="40"/>
        <end position="110"/>
    </location>
</feature>
<dbReference type="PROSITE" id="PS51257">
    <property type="entry name" value="PROKAR_LIPOPROTEIN"/>
    <property type="match status" value="1"/>
</dbReference>
<evidence type="ECO:0000256" key="2">
    <source>
        <dbReference type="SAM" id="SignalP"/>
    </source>
</evidence>
<evidence type="ECO:0000313" key="4">
    <source>
        <dbReference type="EMBL" id="OFC70555.1"/>
    </source>
</evidence>
<evidence type="ECO:0000259" key="3">
    <source>
        <dbReference type="Pfam" id="PF18998"/>
    </source>
</evidence>
<dbReference type="OrthoDB" id="6277674at2"/>
<dbReference type="SUPFAM" id="SSF55486">
    <property type="entry name" value="Metalloproteases ('zincins'), catalytic domain"/>
    <property type="match status" value="1"/>
</dbReference>
<feature type="chain" id="PRO_5009209592" description="Bacterial repeat domain-containing protein" evidence="2">
    <location>
        <begin position="19"/>
        <end position="759"/>
    </location>
</feature>
<gene>
    <name evidence="4" type="ORF">BFC18_12415</name>
</gene>
<reference evidence="4 5" key="1">
    <citation type="submission" date="2016-08" db="EMBL/GenBank/DDBJ databases">
        <authorList>
            <person name="Seilhamer J.J."/>
        </authorList>
    </citation>
    <scope>NUCLEOTIDE SEQUENCE [LARGE SCALE GENOMIC DNA]</scope>
    <source>
        <strain evidence="4 5">KCTC 42603</strain>
    </source>
</reference>
<proteinExistence type="predicted"/>
<dbReference type="Gene3D" id="2.60.40.10">
    <property type="entry name" value="Immunoglobulins"/>
    <property type="match status" value="1"/>
</dbReference>
<keyword evidence="2" id="KW-0732">Signal</keyword>
<dbReference type="STRING" id="1656094.BFC18_12415"/>